<dbReference type="PANTHER" id="PTHR46361:SF3">
    <property type="entry name" value="ELECTRON CARRIER_ PROTEIN DISULFIDE OXIDOREDUCTASE"/>
    <property type="match status" value="1"/>
</dbReference>
<dbReference type="Pfam" id="PF04784">
    <property type="entry name" value="DUF547"/>
    <property type="match status" value="1"/>
</dbReference>
<dbReference type="SUPFAM" id="SSF46785">
    <property type="entry name" value="Winged helix' DNA-binding domain"/>
    <property type="match status" value="1"/>
</dbReference>
<dbReference type="Pfam" id="PF00610">
    <property type="entry name" value="DEP"/>
    <property type="match status" value="1"/>
</dbReference>
<dbReference type="AlphaFoldDB" id="A0A7S0WST3"/>
<evidence type="ECO:0000256" key="1">
    <source>
        <dbReference type="ARBA" id="ARBA00023157"/>
    </source>
</evidence>
<dbReference type="InterPro" id="IPR011767">
    <property type="entry name" value="GLR_AS"/>
</dbReference>
<dbReference type="Pfam" id="PF00462">
    <property type="entry name" value="Glutaredoxin"/>
    <property type="match status" value="1"/>
</dbReference>
<evidence type="ECO:0000313" key="5">
    <source>
        <dbReference type="EMBL" id="CAD8682189.1"/>
    </source>
</evidence>
<dbReference type="CDD" id="cd04371">
    <property type="entry name" value="DEP"/>
    <property type="match status" value="1"/>
</dbReference>
<dbReference type="GO" id="GO:0035556">
    <property type="term" value="P:intracellular signal transduction"/>
    <property type="evidence" value="ECO:0007669"/>
    <property type="project" value="InterPro"/>
</dbReference>
<dbReference type="InterPro" id="IPR036390">
    <property type="entry name" value="WH_DNA-bd_sf"/>
</dbReference>
<evidence type="ECO:0000256" key="2">
    <source>
        <dbReference type="ARBA" id="ARBA00023284"/>
    </source>
</evidence>
<keyword evidence="2" id="KW-0676">Redox-active center</keyword>
<dbReference type="Gene3D" id="3.40.30.10">
    <property type="entry name" value="Glutaredoxin"/>
    <property type="match status" value="1"/>
</dbReference>
<dbReference type="SMART" id="SM00049">
    <property type="entry name" value="DEP"/>
    <property type="match status" value="1"/>
</dbReference>
<name>A0A7S0WST3_9CHLO</name>
<sequence>MSGRITIFSLSTCPHCNRVKGLFKEKKWEYFDISLTEYPEKRVDMLQLTDRLTVPQIFFNETYVGDASTVIALEASGKLQEMYDKMRTEPEPTNPMLSRPSYPPKPDPVPAARTDAEIYVGGRNVLFTDVLWAFEQRVSIEDRAYNMSTYSSCFVGSEAVDFLMKLFELKNRDEAVRVGQKLQETGMFDHVLGEHPFLDEGYFYRLSIHKGTKVLNAVRRWTDRIDDPMVTLSVCKKMFSAIQSTHMDSEGLVDYAAMAEDRKYRDFQEAICEFQRVDIQGLDHNAKLAFFINLYNLVVLHAFTELGVPTSSIQRSKYFDEAKYIVGGFTLSLTDIENGILRANRKAPYHFGKQFGGDRVAVEVLPLKQCEPRIHFALNCGAKSCPPIKSFTKTAVLEELRIVAMAFLEGDDNCRVDEKDGFLYLSMIFKWYAEDFGSSSLDVAKFVVQFLRGAKKEALQRMIDANNVKRKFLTYDWSTNAKAHRKFKTDSWMGIFG</sequence>
<organism evidence="5">
    <name type="scientific">Pyramimonas obovata</name>
    <dbReference type="NCBI Taxonomy" id="1411642"/>
    <lineage>
        <taxon>Eukaryota</taxon>
        <taxon>Viridiplantae</taxon>
        <taxon>Chlorophyta</taxon>
        <taxon>Pyramimonadophyceae</taxon>
        <taxon>Pyramimonadales</taxon>
        <taxon>Pyramimonadaceae</taxon>
        <taxon>Pyramimonas</taxon>
        <taxon>Pyramimonas incertae sedis</taxon>
    </lineage>
</organism>
<dbReference type="PRINTS" id="PR00160">
    <property type="entry name" value="GLUTAREDOXIN"/>
</dbReference>
<dbReference type="Gene3D" id="1.10.10.10">
    <property type="entry name" value="Winged helix-like DNA-binding domain superfamily/Winged helix DNA-binding domain"/>
    <property type="match status" value="1"/>
</dbReference>
<dbReference type="CDD" id="cd02066">
    <property type="entry name" value="GRX_family"/>
    <property type="match status" value="1"/>
</dbReference>
<feature type="domain" description="DEP" evidence="4">
    <location>
        <begin position="134"/>
        <end position="208"/>
    </location>
</feature>
<keyword evidence="1" id="KW-1015">Disulfide bond</keyword>
<dbReference type="InterPro" id="IPR036388">
    <property type="entry name" value="WH-like_DNA-bd_sf"/>
</dbReference>
<dbReference type="InterPro" id="IPR006869">
    <property type="entry name" value="DUF547"/>
</dbReference>
<reference evidence="5" key="1">
    <citation type="submission" date="2021-01" db="EMBL/GenBank/DDBJ databases">
        <authorList>
            <person name="Corre E."/>
            <person name="Pelletier E."/>
            <person name="Niang G."/>
            <person name="Scheremetjew M."/>
            <person name="Finn R."/>
            <person name="Kale V."/>
            <person name="Holt S."/>
            <person name="Cochrane G."/>
            <person name="Meng A."/>
            <person name="Brown T."/>
            <person name="Cohen L."/>
        </authorList>
    </citation>
    <scope>NUCLEOTIDE SEQUENCE</scope>
    <source>
        <strain evidence="5">CCMP722</strain>
    </source>
</reference>
<dbReference type="PROSITE" id="PS50186">
    <property type="entry name" value="DEP"/>
    <property type="match status" value="1"/>
</dbReference>
<feature type="region of interest" description="Disordered" evidence="3">
    <location>
        <begin position="88"/>
        <end position="108"/>
    </location>
</feature>
<dbReference type="PANTHER" id="PTHR46361">
    <property type="entry name" value="ELECTRON CARRIER/ PROTEIN DISULFIDE OXIDOREDUCTASE"/>
    <property type="match status" value="1"/>
</dbReference>
<dbReference type="InterPro" id="IPR002109">
    <property type="entry name" value="Glutaredoxin"/>
</dbReference>
<dbReference type="PROSITE" id="PS51354">
    <property type="entry name" value="GLUTAREDOXIN_2"/>
    <property type="match status" value="1"/>
</dbReference>
<dbReference type="InterPro" id="IPR014025">
    <property type="entry name" value="Glutaredoxin_subgr"/>
</dbReference>
<dbReference type="PROSITE" id="PS00195">
    <property type="entry name" value="GLUTAREDOXIN_1"/>
    <property type="match status" value="1"/>
</dbReference>
<gene>
    <name evidence="5" type="ORF">POBO1169_LOCUS15807</name>
</gene>
<proteinExistence type="predicted"/>
<accession>A0A7S0WST3</accession>
<dbReference type="InterPro" id="IPR000591">
    <property type="entry name" value="DEP_dom"/>
</dbReference>
<protein>
    <recommendedName>
        <fullName evidence="4">DEP domain-containing protein</fullName>
    </recommendedName>
</protein>
<evidence type="ECO:0000259" key="4">
    <source>
        <dbReference type="PROSITE" id="PS50186"/>
    </source>
</evidence>
<dbReference type="InterPro" id="IPR036249">
    <property type="entry name" value="Thioredoxin-like_sf"/>
</dbReference>
<dbReference type="SUPFAM" id="SSF52833">
    <property type="entry name" value="Thioredoxin-like"/>
    <property type="match status" value="1"/>
</dbReference>
<evidence type="ECO:0000256" key="3">
    <source>
        <dbReference type="SAM" id="MobiDB-lite"/>
    </source>
</evidence>
<dbReference type="EMBL" id="HBFA01031407">
    <property type="protein sequence ID" value="CAD8682189.1"/>
    <property type="molecule type" value="Transcribed_RNA"/>
</dbReference>